<protein>
    <submittedName>
        <fullName evidence="1">Uncharacterized protein</fullName>
    </submittedName>
</protein>
<reference evidence="1 2" key="1">
    <citation type="submission" date="2016-10" db="EMBL/GenBank/DDBJ databases">
        <authorList>
            <person name="de Groot N.N."/>
        </authorList>
    </citation>
    <scope>NUCLEOTIDE SEQUENCE [LARGE SCALE GENOMIC DNA]</scope>
    <source>
        <strain evidence="1 2">DSM 9236</strain>
    </source>
</reference>
<proteinExistence type="predicted"/>
<dbReference type="OrthoDB" id="2004208at2"/>
<name>A0A1I2E9E4_9FIRM</name>
<dbReference type="Proteomes" id="UP000198896">
    <property type="component" value="Unassembled WGS sequence"/>
</dbReference>
<gene>
    <name evidence="1" type="ORF">SAMN05216245_1316</name>
</gene>
<evidence type="ECO:0000313" key="1">
    <source>
        <dbReference type="EMBL" id="SFE89226.1"/>
    </source>
</evidence>
<evidence type="ECO:0000313" key="2">
    <source>
        <dbReference type="Proteomes" id="UP000198896"/>
    </source>
</evidence>
<dbReference type="EMBL" id="FONL01000031">
    <property type="protein sequence ID" value="SFE89226.1"/>
    <property type="molecule type" value="Genomic_DNA"/>
</dbReference>
<dbReference type="STRING" id="1123323.SAMN05216245_1316"/>
<organism evidence="1 2">
    <name type="scientific">Succiniclasticum ruminis DSM 9236</name>
    <dbReference type="NCBI Taxonomy" id="1123323"/>
    <lineage>
        <taxon>Bacteria</taxon>
        <taxon>Bacillati</taxon>
        <taxon>Bacillota</taxon>
        <taxon>Negativicutes</taxon>
        <taxon>Acidaminococcales</taxon>
        <taxon>Acidaminococcaceae</taxon>
        <taxon>Succiniclasticum</taxon>
    </lineage>
</organism>
<dbReference type="RefSeq" id="WP_093914350.1">
    <property type="nucleotide sequence ID" value="NZ_FONL01000031.1"/>
</dbReference>
<accession>A0A1I2E9E4</accession>
<sequence length="121" mass="14004">MEESTVFRPSIVVDMKKNRIRIHKNTLHALGDPGFVMLIINPEEHTLGIKCSMQDEKRAHRVRKSTVKKDCELYSKSLMYALHELCPEWNGRKSYRIEGEIISGEHMAVFSMEDPSCQVIE</sequence>
<keyword evidence="2" id="KW-1185">Reference proteome</keyword>
<dbReference type="AlphaFoldDB" id="A0A1I2E9E4"/>